<evidence type="ECO:0000256" key="8">
    <source>
        <dbReference type="ARBA" id="ARBA00023242"/>
    </source>
</evidence>
<dbReference type="FunFam" id="3.40.1170.60:FF:000008">
    <property type="entry name" value="DNA polymerase eta subunit"/>
    <property type="match status" value="1"/>
</dbReference>
<keyword evidence="6" id="KW-0862">Zinc</keyword>
<evidence type="ECO:0000256" key="1">
    <source>
        <dbReference type="ARBA" id="ARBA00004123"/>
    </source>
</evidence>
<dbReference type="PANTHER" id="PTHR45873:SF1">
    <property type="entry name" value="DNA POLYMERASE ETA"/>
    <property type="match status" value="1"/>
</dbReference>
<dbReference type="GO" id="GO:0005657">
    <property type="term" value="C:replication fork"/>
    <property type="evidence" value="ECO:0007669"/>
    <property type="project" value="UniProtKB-ARBA"/>
</dbReference>
<evidence type="ECO:0000256" key="3">
    <source>
        <dbReference type="ARBA" id="ARBA00022723"/>
    </source>
</evidence>
<dbReference type="InterPro" id="IPR041298">
    <property type="entry name" value="UBZ3"/>
</dbReference>
<dbReference type="KEGG" id="kbi:30210962"/>
<keyword evidence="3" id="KW-0479">Metal-binding</keyword>
<feature type="domain" description="UmuC" evidence="11">
    <location>
        <begin position="40"/>
        <end position="328"/>
    </location>
</feature>
<dbReference type="EMBL" id="CP144546">
    <property type="protein sequence ID" value="WVW85660.1"/>
    <property type="molecule type" value="Genomic_DNA"/>
</dbReference>
<feature type="compositionally biased region" description="Basic and acidic residues" evidence="10">
    <location>
        <begin position="232"/>
        <end position="247"/>
    </location>
</feature>
<dbReference type="InterPro" id="IPR052230">
    <property type="entry name" value="DNA_polymerase_eta"/>
</dbReference>
<dbReference type="Gene3D" id="1.10.150.20">
    <property type="entry name" value="5' to 3' exonuclease, C-terminal subdomain"/>
    <property type="match status" value="1"/>
</dbReference>
<dbReference type="GO" id="GO:0042276">
    <property type="term" value="P:error-prone translesion synthesis"/>
    <property type="evidence" value="ECO:0007669"/>
    <property type="project" value="TreeGrafter"/>
</dbReference>
<keyword evidence="4" id="KW-0227">DNA damage</keyword>
<evidence type="ECO:0000313" key="13">
    <source>
        <dbReference type="EMBL" id="WVW85660.1"/>
    </source>
</evidence>
<evidence type="ECO:0000256" key="7">
    <source>
        <dbReference type="ARBA" id="ARBA00023204"/>
    </source>
</evidence>
<dbReference type="Gene3D" id="3.30.70.270">
    <property type="match status" value="1"/>
</dbReference>
<dbReference type="GO" id="GO:0007064">
    <property type="term" value="P:mitotic sister chromatid cohesion"/>
    <property type="evidence" value="ECO:0007669"/>
    <property type="project" value="UniProtKB-ARBA"/>
</dbReference>
<dbReference type="GO" id="GO:0006281">
    <property type="term" value="P:DNA repair"/>
    <property type="evidence" value="ECO:0007669"/>
    <property type="project" value="UniProtKB-KW"/>
</dbReference>
<dbReference type="Pfam" id="PF21704">
    <property type="entry name" value="POLH-Rev1_HhH"/>
    <property type="match status" value="1"/>
</dbReference>
<dbReference type="InterPro" id="IPR001126">
    <property type="entry name" value="UmuC"/>
</dbReference>
<dbReference type="SUPFAM" id="SSF100879">
    <property type="entry name" value="Lesion bypass DNA polymerase (Y-family), little finger domain"/>
    <property type="match status" value="1"/>
</dbReference>
<protein>
    <recommendedName>
        <fullName evidence="9">DNA polymerase eta</fullName>
    </recommendedName>
</protein>
<feature type="domain" description="UBZ3-type" evidence="12">
    <location>
        <begin position="650"/>
        <end position="698"/>
    </location>
</feature>
<sequence>MSFLSGPSRRSDARNDNGPVTYRHLLSPQSMTVFNPLRTIAHCDIDAAYAQFEQVRLGLPDDIPLICAQWQSIIAVNYPARKYGIKRFTTLDEARKMCPELVVQHVATYRNGESEAGYWGEVDPQTHKVSLDPYRRESLKILAIFKEMVPKGEIEKASIDEAFLDLTPMVLEKLLTLHPYLSTIPDDAPEGIDSPLPPPPPINWSKAGNVFPINGESEDQTSSQAQAEEEAEQRSDDGHDEDTLIRRNRSNDTWEDWALCIGAEIMRDTRDEVFRQLHYTCSAGIAHNKAMAKLCSAWKKPNNQTVLRANATAAFLRDRDFTDIRTLGGKLGNAMATEYGAKTVGDMLLVPLEEMQSRFGEESIWVYNILRGIDHTEVKGRVATKSMLASKNVRPNVRTPEQGHHWLSVLSGELNVRLREAREVAPGLWPKTLVLSTRQGIDPSRSRQTPFPFTRHLSTEYILKYARKLWEEATLPMKNGTMKLNNIALSFTGLERLEGGQQGIENFFAQPKASSSSTPMQDTQILRPPLSADNSSSSSTIPTISNLAKRPLSPTLTPSSSSAGPSPKKPRLPTLHTGKKKMGLDAFLTKRGESSAIKREESPSLAALSSTSLPIEIGDDDDVLLGAEAVNEDEIAEAGPSRVNQVLPPDDVGRWTCPKCHETISTPEDLQEEERAMLLRALKQEHEDWHFALSLQDGDHGKRPAKSSSNRSNGGEGSTVKKRKKKVEGIKAFFKPK</sequence>
<keyword evidence="8" id="KW-0539">Nucleus</keyword>
<feature type="compositionally biased region" description="Polar residues" evidence="10">
    <location>
        <begin position="512"/>
        <end position="524"/>
    </location>
</feature>
<dbReference type="RefSeq" id="XP_065726588.1">
    <property type="nucleotide sequence ID" value="XM_065870516.1"/>
</dbReference>
<dbReference type="GO" id="GO:0035861">
    <property type="term" value="C:site of double-strand break"/>
    <property type="evidence" value="ECO:0007669"/>
    <property type="project" value="TreeGrafter"/>
</dbReference>
<reference evidence="13" key="2">
    <citation type="submission" date="2024-02" db="EMBL/GenBank/DDBJ databases">
        <title>Comparative genomics of Cryptococcus and Kwoniella reveals pathogenesis evolution and contrasting modes of karyotype evolution via chromosome fusion or intercentromeric recombination.</title>
        <authorList>
            <person name="Coelho M.A."/>
            <person name="David-Palma M."/>
            <person name="Shea T."/>
            <person name="Bowers K."/>
            <person name="McGinley-Smith S."/>
            <person name="Mohammad A.W."/>
            <person name="Gnirke A."/>
            <person name="Yurkov A.M."/>
            <person name="Nowrousian M."/>
            <person name="Sun S."/>
            <person name="Cuomo C.A."/>
            <person name="Heitman J."/>
        </authorList>
    </citation>
    <scope>NUCLEOTIDE SEQUENCE</scope>
    <source>
        <strain evidence="13">CBS 10118</strain>
    </source>
</reference>
<dbReference type="PROSITE" id="PS51907">
    <property type="entry name" value="ZF_UBZ3"/>
    <property type="match status" value="1"/>
</dbReference>
<keyword evidence="7" id="KW-0234">DNA repair</keyword>
<dbReference type="Proteomes" id="UP000092730">
    <property type="component" value="Chromosome 6"/>
</dbReference>
<dbReference type="PROSITE" id="PS50173">
    <property type="entry name" value="UMUC"/>
    <property type="match status" value="1"/>
</dbReference>
<dbReference type="GO" id="GO:0003887">
    <property type="term" value="F:DNA-directed DNA polymerase activity"/>
    <property type="evidence" value="ECO:0007669"/>
    <property type="project" value="TreeGrafter"/>
</dbReference>
<dbReference type="Gene3D" id="3.40.1170.60">
    <property type="match status" value="1"/>
</dbReference>
<evidence type="ECO:0000256" key="4">
    <source>
        <dbReference type="ARBA" id="ARBA00022763"/>
    </source>
</evidence>
<keyword evidence="5" id="KW-0863">Zinc-finger</keyword>
<evidence type="ECO:0000256" key="2">
    <source>
        <dbReference type="ARBA" id="ARBA00022679"/>
    </source>
</evidence>
<dbReference type="GO" id="GO:0005634">
    <property type="term" value="C:nucleus"/>
    <property type="evidence" value="ECO:0007669"/>
    <property type="project" value="UniProtKB-SubCell"/>
</dbReference>
<dbReference type="GO" id="GO:0070987">
    <property type="term" value="P:error-free translesion synthesis"/>
    <property type="evidence" value="ECO:0007669"/>
    <property type="project" value="UniProtKB-ARBA"/>
</dbReference>
<dbReference type="Gene3D" id="3.30.1490.100">
    <property type="entry name" value="DNA polymerase, Y-family, little finger domain"/>
    <property type="match status" value="1"/>
</dbReference>
<dbReference type="GO" id="GO:0003684">
    <property type="term" value="F:damaged DNA binding"/>
    <property type="evidence" value="ECO:0007669"/>
    <property type="project" value="InterPro"/>
</dbReference>
<proteinExistence type="predicted"/>
<dbReference type="CDD" id="cd01702">
    <property type="entry name" value="PolY_Pol_eta"/>
    <property type="match status" value="1"/>
</dbReference>
<dbReference type="Pfam" id="PF00817">
    <property type="entry name" value="IMS"/>
    <property type="match status" value="1"/>
</dbReference>
<keyword evidence="14" id="KW-1185">Reference proteome</keyword>
<evidence type="ECO:0000256" key="10">
    <source>
        <dbReference type="SAM" id="MobiDB-lite"/>
    </source>
</evidence>
<name>A0AAJ8KE42_9TREE</name>
<dbReference type="InterPro" id="IPR043502">
    <property type="entry name" value="DNA/RNA_pol_sf"/>
</dbReference>
<dbReference type="Pfam" id="PF11799">
    <property type="entry name" value="IMS_C"/>
    <property type="match status" value="1"/>
</dbReference>
<dbReference type="GeneID" id="30210962"/>
<evidence type="ECO:0000256" key="6">
    <source>
        <dbReference type="ARBA" id="ARBA00022833"/>
    </source>
</evidence>
<dbReference type="GO" id="GO:0008270">
    <property type="term" value="F:zinc ion binding"/>
    <property type="evidence" value="ECO:0007669"/>
    <property type="project" value="UniProtKB-KW"/>
</dbReference>
<accession>A0AAJ8KE42</accession>
<comment type="subcellular location">
    <subcellularLocation>
        <location evidence="1">Nucleus</location>
    </subcellularLocation>
</comment>
<dbReference type="InterPro" id="IPR036775">
    <property type="entry name" value="DNA_pol_Y-fam_lit_finger_sf"/>
</dbReference>
<organism evidence="13 14">
    <name type="scientific">Kwoniella bestiolae CBS 10118</name>
    <dbReference type="NCBI Taxonomy" id="1296100"/>
    <lineage>
        <taxon>Eukaryota</taxon>
        <taxon>Fungi</taxon>
        <taxon>Dikarya</taxon>
        <taxon>Basidiomycota</taxon>
        <taxon>Agaricomycotina</taxon>
        <taxon>Tremellomycetes</taxon>
        <taxon>Tremellales</taxon>
        <taxon>Cryptococcaceae</taxon>
        <taxon>Kwoniella</taxon>
    </lineage>
</organism>
<evidence type="ECO:0000256" key="9">
    <source>
        <dbReference type="ARBA" id="ARBA00044975"/>
    </source>
</evidence>
<dbReference type="PANTHER" id="PTHR45873">
    <property type="entry name" value="DNA POLYMERASE ETA"/>
    <property type="match status" value="1"/>
</dbReference>
<feature type="region of interest" description="Disordered" evidence="10">
    <location>
        <begin position="188"/>
        <end position="247"/>
    </location>
</feature>
<evidence type="ECO:0000313" key="14">
    <source>
        <dbReference type="Proteomes" id="UP000092730"/>
    </source>
</evidence>
<evidence type="ECO:0000259" key="12">
    <source>
        <dbReference type="PROSITE" id="PS51907"/>
    </source>
</evidence>
<dbReference type="AlphaFoldDB" id="A0AAJ8KE42"/>
<dbReference type="SUPFAM" id="SSF56672">
    <property type="entry name" value="DNA/RNA polymerases"/>
    <property type="match status" value="1"/>
</dbReference>
<feature type="region of interest" description="Disordered" evidence="10">
    <location>
        <begin position="692"/>
        <end position="737"/>
    </location>
</feature>
<feature type="region of interest" description="Disordered" evidence="10">
    <location>
        <begin position="1"/>
        <end position="21"/>
    </location>
</feature>
<evidence type="ECO:0000256" key="5">
    <source>
        <dbReference type="ARBA" id="ARBA00022771"/>
    </source>
</evidence>
<feature type="compositionally biased region" description="Low complexity" evidence="10">
    <location>
        <begin position="529"/>
        <end position="566"/>
    </location>
</feature>
<dbReference type="FunFam" id="1.10.150.20:FF:000014">
    <property type="entry name" value="Polymerase (DNA directed), eta"/>
    <property type="match status" value="1"/>
</dbReference>
<feature type="region of interest" description="Disordered" evidence="10">
    <location>
        <begin position="511"/>
        <end position="583"/>
    </location>
</feature>
<evidence type="ECO:0000259" key="11">
    <source>
        <dbReference type="PROSITE" id="PS50173"/>
    </source>
</evidence>
<dbReference type="GO" id="GO:0009314">
    <property type="term" value="P:response to radiation"/>
    <property type="evidence" value="ECO:0007669"/>
    <property type="project" value="TreeGrafter"/>
</dbReference>
<dbReference type="InterPro" id="IPR043128">
    <property type="entry name" value="Rev_trsase/Diguanyl_cyclase"/>
</dbReference>
<gene>
    <name evidence="13" type="ORF">I302_107698</name>
</gene>
<keyword evidence="2" id="KW-0808">Transferase</keyword>
<dbReference type="InterPro" id="IPR017961">
    <property type="entry name" value="DNA_pol_Y-fam_little_finger"/>
</dbReference>
<reference evidence="13" key="1">
    <citation type="submission" date="2013-07" db="EMBL/GenBank/DDBJ databases">
        <authorList>
            <consortium name="The Broad Institute Genome Sequencing Platform"/>
            <person name="Cuomo C."/>
            <person name="Litvintseva A."/>
            <person name="Chen Y."/>
            <person name="Heitman J."/>
            <person name="Sun S."/>
            <person name="Springer D."/>
            <person name="Dromer F."/>
            <person name="Young S.K."/>
            <person name="Zeng Q."/>
            <person name="Gargeya S."/>
            <person name="Fitzgerald M."/>
            <person name="Abouelleil A."/>
            <person name="Alvarado L."/>
            <person name="Berlin A.M."/>
            <person name="Chapman S.B."/>
            <person name="Dewar J."/>
            <person name="Goldberg J."/>
            <person name="Griggs A."/>
            <person name="Gujja S."/>
            <person name="Hansen M."/>
            <person name="Howarth C."/>
            <person name="Imamovic A."/>
            <person name="Larimer J."/>
            <person name="McCowan C."/>
            <person name="Murphy C."/>
            <person name="Pearson M."/>
            <person name="Priest M."/>
            <person name="Roberts A."/>
            <person name="Saif S."/>
            <person name="Shea T."/>
            <person name="Sykes S."/>
            <person name="Wortman J."/>
            <person name="Nusbaum C."/>
            <person name="Birren B."/>
        </authorList>
    </citation>
    <scope>NUCLEOTIDE SEQUENCE</scope>
    <source>
        <strain evidence="13">CBS 10118</strain>
    </source>
</reference>